<dbReference type="AlphaFoldDB" id="A0A933NZG3"/>
<gene>
    <name evidence="1" type="ORF">HY834_14980</name>
</gene>
<dbReference type="Proteomes" id="UP000782610">
    <property type="component" value="Unassembled WGS sequence"/>
</dbReference>
<organism evidence="1 2">
    <name type="scientific">Devosia nanyangense</name>
    <dbReference type="NCBI Taxonomy" id="1228055"/>
    <lineage>
        <taxon>Bacteria</taxon>
        <taxon>Pseudomonadati</taxon>
        <taxon>Pseudomonadota</taxon>
        <taxon>Alphaproteobacteria</taxon>
        <taxon>Hyphomicrobiales</taxon>
        <taxon>Devosiaceae</taxon>
        <taxon>Devosia</taxon>
    </lineage>
</organism>
<dbReference type="NCBIfam" id="NF041384">
    <property type="entry name" value="YHS_seleno_dom"/>
    <property type="match status" value="1"/>
</dbReference>
<protein>
    <recommendedName>
        <fullName evidence="3">YHS domain-containing protein</fullName>
    </recommendedName>
</protein>
<accession>A0A933NZG3</accession>
<evidence type="ECO:0000313" key="2">
    <source>
        <dbReference type="Proteomes" id="UP000782610"/>
    </source>
</evidence>
<evidence type="ECO:0008006" key="3">
    <source>
        <dbReference type="Google" id="ProtNLM"/>
    </source>
</evidence>
<reference evidence="1" key="1">
    <citation type="submission" date="2020-07" db="EMBL/GenBank/DDBJ databases">
        <title>Huge and variable diversity of episymbiotic CPR bacteria and DPANN archaea in groundwater ecosystems.</title>
        <authorList>
            <person name="He C.Y."/>
            <person name="Keren R."/>
            <person name="Whittaker M."/>
            <person name="Farag I.F."/>
            <person name="Doudna J."/>
            <person name="Cate J.H.D."/>
            <person name="Banfield J.F."/>
        </authorList>
    </citation>
    <scope>NUCLEOTIDE SEQUENCE</scope>
    <source>
        <strain evidence="1">NC_groundwater_1586_Pr3_B-0.1um_66_15</strain>
    </source>
</reference>
<dbReference type="EMBL" id="JACRAF010000041">
    <property type="protein sequence ID" value="MBI4923046.1"/>
    <property type="molecule type" value="Genomic_DNA"/>
</dbReference>
<evidence type="ECO:0000313" key="1">
    <source>
        <dbReference type="EMBL" id="MBI4923046.1"/>
    </source>
</evidence>
<sequence length="186" mass="19908">MMRQIGKQILTIVAWLVLATASPAGGLVTTIITDPLTGVAIDGYDAVSYFIDSEPQPGKPDFEYVWAGVPWYFESAANRDVFMRSPESYAPQFGGHCLMSLSRGYLSDGKPRLFAIEALKLYFFYSSANRDAFLLSRTEALAAATVNWPKLSKDLIAGDEVLASDADGAIPASVAADGAGGNVQSN</sequence>
<comment type="caution">
    <text evidence="1">The sequence shown here is derived from an EMBL/GenBank/DDBJ whole genome shotgun (WGS) entry which is preliminary data.</text>
</comment>
<proteinExistence type="predicted"/>
<name>A0A933NZG3_9HYPH</name>